<dbReference type="SUPFAM" id="SSF56112">
    <property type="entry name" value="Protein kinase-like (PK-like)"/>
    <property type="match status" value="1"/>
</dbReference>
<organism evidence="2 3">
    <name type="scientific">Glomus cerebriforme</name>
    <dbReference type="NCBI Taxonomy" id="658196"/>
    <lineage>
        <taxon>Eukaryota</taxon>
        <taxon>Fungi</taxon>
        <taxon>Fungi incertae sedis</taxon>
        <taxon>Mucoromycota</taxon>
        <taxon>Glomeromycotina</taxon>
        <taxon>Glomeromycetes</taxon>
        <taxon>Glomerales</taxon>
        <taxon>Glomeraceae</taxon>
        <taxon>Glomus</taxon>
    </lineage>
</organism>
<feature type="domain" description="Protein kinase" evidence="1">
    <location>
        <begin position="63"/>
        <end position="158"/>
    </location>
</feature>
<dbReference type="Pfam" id="PF07714">
    <property type="entry name" value="PK_Tyr_Ser-Thr"/>
    <property type="match status" value="1"/>
</dbReference>
<evidence type="ECO:0000313" key="2">
    <source>
        <dbReference type="EMBL" id="RIA86269.1"/>
    </source>
</evidence>
<dbReference type="STRING" id="658196.A0A397SMY5"/>
<dbReference type="InterPro" id="IPR011009">
    <property type="entry name" value="Kinase-like_dom_sf"/>
</dbReference>
<dbReference type="EMBL" id="QKYT01000373">
    <property type="protein sequence ID" value="RIA86269.1"/>
    <property type="molecule type" value="Genomic_DNA"/>
</dbReference>
<dbReference type="Proteomes" id="UP000265703">
    <property type="component" value="Unassembled WGS sequence"/>
</dbReference>
<protein>
    <recommendedName>
        <fullName evidence="1">Protein kinase domain-containing protein</fullName>
    </recommendedName>
</protein>
<dbReference type="InterPro" id="IPR001245">
    <property type="entry name" value="Ser-Thr/Tyr_kinase_cat_dom"/>
</dbReference>
<dbReference type="Gene3D" id="3.30.200.20">
    <property type="entry name" value="Phosphorylase Kinase, domain 1"/>
    <property type="match status" value="1"/>
</dbReference>
<evidence type="ECO:0000313" key="3">
    <source>
        <dbReference type="Proteomes" id="UP000265703"/>
    </source>
</evidence>
<name>A0A397SMY5_9GLOM</name>
<reference evidence="2 3" key="1">
    <citation type="submission" date="2018-06" db="EMBL/GenBank/DDBJ databases">
        <title>Comparative genomics reveals the genomic features of Rhizophagus irregularis, R. cerebriforme, R. diaphanum and Gigaspora rosea, and their symbiotic lifestyle signature.</title>
        <authorList>
            <person name="Morin E."/>
            <person name="San Clemente H."/>
            <person name="Chen E.C.H."/>
            <person name="De La Providencia I."/>
            <person name="Hainaut M."/>
            <person name="Kuo A."/>
            <person name="Kohler A."/>
            <person name="Murat C."/>
            <person name="Tang N."/>
            <person name="Roy S."/>
            <person name="Loubradou J."/>
            <person name="Henrissat B."/>
            <person name="Grigoriev I.V."/>
            <person name="Corradi N."/>
            <person name="Roux C."/>
            <person name="Martin F.M."/>
        </authorList>
    </citation>
    <scope>NUCLEOTIDE SEQUENCE [LARGE SCALE GENOMIC DNA]</scope>
    <source>
        <strain evidence="2 3">DAOM 227022</strain>
    </source>
</reference>
<dbReference type="CDD" id="cd06464">
    <property type="entry name" value="ACD_sHsps-like"/>
    <property type="match status" value="1"/>
</dbReference>
<accession>A0A397SMY5</accession>
<dbReference type="AlphaFoldDB" id="A0A397SMY5"/>
<dbReference type="GO" id="GO:0005524">
    <property type="term" value="F:ATP binding"/>
    <property type="evidence" value="ECO:0007669"/>
    <property type="project" value="InterPro"/>
</dbReference>
<comment type="caution">
    <text evidence="2">The sequence shown here is derived from an EMBL/GenBank/DDBJ whole genome shotgun (WGS) entry which is preliminary data.</text>
</comment>
<proteinExistence type="predicted"/>
<gene>
    <name evidence="2" type="ORF">C1645_829523</name>
</gene>
<dbReference type="GO" id="GO:0004672">
    <property type="term" value="F:protein kinase activity"/>
    <property type="evidence" value="ECO:0007669"/>
    <property type="project" value="InterPro"/>
</dbReference>
<evidence type="ECO:0000259" key="1">
    <source>
        <dbReference type="PROSITE" id="PS50011"/>
    </source>
</evidence>
<sequence length="158" mass="17571">MENKVIEGPQNGPVQDITSIATSTQYMPHALIENDDFYLIKFHIPGVGDKKQVGIEIEDNDRSVTITAEGKGGFATVYSAIWKEGPLHCEKNGQENQIKKVALKCLNNSQNIINEFLNEIKANSMSIYGNILKIYGISQNPESNDYIIVLEVEILMIG</sequence>
<dbReference type="InterPro" id="IPR000719">
    <property type="entry name" value="Prot_kinase_dom"/>
</dbReference>
<dbReference type="PROSITE" id="PS50011">
    <property type="entry name" value="PROTEIN_KINASE_DOM"/>
    <property type="match status" value="1"/>
</dbReference>
<dbReference type="OrthoDB" id="2441532at2759"/>
<keyword evidence="3" id="KW-1185">Reference proteome</keyword>